<proteinExistence type="predicted"/>
<keyword evidence="2" id="KW-1133">Transmembrane helix</keyword>
<gene>
    <name evidence="3" type="ORF">ACFSJH_13825</name>
</gene>
<evidence type="ECO:0000256" key="2">
    <source>
        <dbReference type="SAM" id="Phobius"/>
    </source>
</evidence>
<keyword evidence="1" id="KW-0175">Coiled coil</keyword>
<dbReference type="Proteomes" id="UP001597362">
    <property type="component" value="Unassembled WGS sequence"/>
</dbReference>
<dbReference type="Pfam" id="PF19610">
    <property type="entry name" value="DUF6115"/>
    <property type="match status" value="1"/>
</dbReference>
<evidence type="ECO:0000256" key="1">
    <source>
        <dbReference type="SAM" id="Coils"/>
    </source>
</evidence>
<evidence type="ECO:0000313" key="3">
    <source>
        <dbReference type="EMBL" id="MFD2116801.1"/>
    </source>
</evidence>
<comment type="caution">
    <text evidence="3">The sequence shown here is derived from an EMBL/GenBank/DDBJ whole genome shotgun (WGS) entry which is preliminary data.</text>
</comment>
<dbReference type="RefSeq" id="WP_377773346.1">
    <property type="nucleotide sequence ID" value="NZ_JBHUHO010000032.1"/>
</dbReference>
<dbReference type="EMBL" id="JBHUHO010000032">
    <property type="protein sequence ID" value="MFD2116801.1"/>
    <property type="molecule type" value="Genomic_DNA"/>
</dbReference>
<evidence type="ECO:0000313" key="4">
    <source>
        <dbReference type="Proteomes" id="UP001597362"/>
    </source>
</evidence>
<sequence>MQPWQYIVLLGAVIAVLAFAMPRRQTTNKQAESSEQIEHVLEHYFMQAEQDHESLVQLVKETQQNSRSQVASNEQKVKQLEEQLLQLSRQLERQELVKVQQGSIEKGPEQDIVEQMQVTNESPEEQATTIQHRYKQLLQLYHGGKSIDMIAKQMQLNKGEVQLIIQLARQEEKHRA</sequence>
<feature type="transmembrane region" description="Helical" evidence="2">
    <location>
        <begin position="6"/>
        <end position="22"/>
    </location>
</feature>
<keyword evidence="2" id="KW-0472">Membrane</keyword>
<protein>
    <submittedName>
        <fullName evidence="3">DUF6115 domain-containing protein</fullName>
    </submittedName>
</protein>
<name>A0ABW4YMD9_9BACL</name>
<dbReference type="InterPro" id="IPR046118">
    <property type="entry name" value="DUF6115"/>
</dbReference>
<keyword evidence="4" id="KW-1185">Reference proteome</keyword>
<feature type="coiled-coil region" evidence="1">
    <location>
        <begin position="45"/>
        <end position="97"/>
    </location>
</feature>
<reference evidence="4" key="1">
    <citation type="journal article" date="2019" name="Int. J. Syst. Evol. Microbiol.">
        <title>The Global Catalogue of Microorganisms (GCM) 10K type strain sequencing project: providing services to taxonomists for standard genome sequencing and annotation.</title>
        <authorList>
            <consortium name="The Broad Institute Genomics Platform"/>
            <consortium name="The Broad Institute Genome Sequencing Center for Infectious Disease"/>
            <person name="Wu L."/>
            <person name="Ma J."/>
        </authorList>
    </citation>
    <scope>NUCLEOTIDE SEQUENCE [LARGE SCALE GENOMIC DNA]</scope>
    <source>
        <strain evidence="4">GH52</strain>
    </source>
</reference>
<accession>A0ABW4YMD9</accession>
<organism evidence="3 4">
    <name type="scientific">Paenibacillus yanchengensis</name>
    <dbReference type="NCBI Taxonomy" id="2035833"/>
    <lineage>
        <taxon>Bacteria</taxon>
        <taxon>Bacillati</taxon>
        <taxon>Bacillota</taxon>
        <taxon>Bacilli</taxon>
        <taxon>Bacillales</taxon>
        <taxon>Paenibacillaceae</taxon>
        <taxon>Paenibacillus</taxon>
    </lineage>
</organism>
<keyword evidence="2" id="KW-0812">Transmembrane</keyword>